<comment type="caution">
    <text evidence="1">The sequence shown here is derived from an EMBL/GenBank/DDBJ whole genome shotgun (WGS) entry which is preliminary data.</text>
</comment>
<dbReference type="AlphaFoldDB" id="A0A1D1V4I4"/>
<proteinExistence type="predicted"/>
<protein>
    <submittedName>
        <fullName evidence="1">Uncharacterized protein</fullName>
    </submittedName>
</protein>
<reference evidence="1 2" key="1">
    <citation type="journal article" date="2016" name="Nat. Commun.">
        <title>Extremotolerant tardigrade genome and improved radiotolerance of human cultured cells by tardigrade-unique protein.</title>
        <authorList>
            <person name="Hashimoto T."/>
            <person name="Horikawa D.D."/>
            <person name="Saito Y."/>
            <person name="Kuwahara H."/>
            <person name="Kozuka-Hata H."/>
            <person name="Shin-I T."/>
            <person name="Minakuchi Y."/>
            <person name="Ohishi K."/>
            <person name="Motoyama A."/>
            <person name="Aizu T."/>
            <person name="Enomoto A."/>
            <person name="Kondo K."/>
            <person name="Tanaka S."/>
            <person name="Hara Y."/>
            <person name="Koshikawa S."/>
            <person name="Sagara H."/>
            <person name="Miura T."/>
            <person name="Yokobori S."/>
            <person name="Miyagawa K."/>
            <person name="Suzuki Y."/>
            <person name="Kubo T."/>
            <person name="Oyama M."/>
            <person name="Kohara Y."/>
            <person name="Fujiyama A."/>
            <person name="Arakawa K."/>
            <person name="Katayama T."/>
            <person name="Toyoda A."/>
            <person name="Kunieda T."/>
        </authorList>
    </citation>
    <scope>NUCLEOTIDE SEQUENCE [LARGE SCALE GENOMIC DNA]</scope>
    <source>
        <strain evidence="1 2">YOKOZUNA-1</strain>
    </source>
</reference>
<evidence type="ECO:0000313" key="2">
    <source>
        <dbReference type="Proteomes" id="UP000186922"/>
    </source>
</evidence>
<sequence length="114" mass="12444">MPYFHPGEVVSQFFVLCSSVTGVGGFHASGSFHNLSVDRDQELGTDRWYQFGTGRSMGFFTSSTEREVPTIKYSEAETASELCWSQLGGLGLDVGRASGQNGNNRAMFSTSRTK</sequence>
<gene>
    <name evidence="1" type="primary">RvY_08053-1</name>
    <name evidence="1" type="synonym">RvY_08053.1</name>
    <name evidence="1" type="ORF">RvY_08053</name>
</gene>
<dbReference type="Proteomes" id="UP000186922">
    <property type="component" value="Unassembled WGS sequence"/>
</dbReference>
<dbReference type="EMBL" id="BDGG01000003">
    <property type="protein sequence ID" value="GAU96631.1"/>
    <property type="molecule type" value="Genomic_DNA"/>
</dbReference>
<name>A0A1D1V4I4_RAMVA</name>
<organism evidence="1 2">
    <name type="scientific">Ramazzottius varieornatus</name>
    <name type="common">Water bear</name>
    <name type="synonym">Tardigrade</name>
    <dbReference type="NCBI Taxonomy" id="947166"/>
    <lineage>
        <taxon>Eukaryota</taxon>
        <taxon>Metazoa</taxon>
        <taxon>Ecdysozoa</taxon>
        <taxon>Tardigrada</taxon>
        <taxon>Eutardigrada</taxon>
        <taxon>Parachela</taxon>
        <taxon>Hypsibioidea</taxon>
        <taxon>Ramazzottiidae</taxon>
        <taxon>Ramazzottius</taxon>
    </lineage>
</organism>
<accession>A0A1D1V4I4</accession>
<evidence type="ECO:0000313" key="1">
    <source>
        <dbReference type="EMBL" id="GAU96631.1"/>
    </source>
</evidence>
<keyword evidence="2" id="KW-1185">Reference proteome</keyword>